<accession>A0A7E4V2W4</accession>
<feature type="region of interest" description="Disordered" evidence="1">
    <location>
        <begin position="1"/>
        <end position="158"/>
    </location>
</feature>
<dbReference type="WBParaSite" id="Pan_g15888.t1">
    <property type="protein sequence ID" value="Pan_g15888.t1"/>
    <property type="gene ID" value="Pan_g15888"/>
</dbReference>
<dbReference type="Proteomes" id="UP000492821">
    <property type="component" value="Unassembled WGS sequence"/>
</dbReference>
<name>A0A7E4V2W4_PANRE</name>
<keyword evidence="2" id="KW-1185">Reference proteome</keyword>
<evidence type="ECO:0000313" key="2">
    <source>
        <dbReference type="Proteomes" id="UP000492821"/>
    </source>
</evidence>
<evidence type="ECO:0000256" key="1">
    <source>
        <dbReference type="SAM" id="MobiDB-lite"/>
    </source>
</evidence>
<protein>
    <submittedName>
        <fullName evidence="3">FoP_duplication domain-containing protein</fullName>
    </submittedName>
</protein>
<proteinExistence type="predicted"/>
<feature type="compositionally biased region" description="Basic and acidic residues" evidence="1">
    <location>
        <begin position="95"/>
        <end position="105"/>
    </location>
</feature>
<sequence>MALQVIALDSVSPRSKVIYDKSSMKKTTVNRSPVNQNRRNSAGNGRRPDNRQQKRRSDVSTVRRQSFHPQQQSRPDYHQRRSGGQQHHNNRQLQRRSDSYVDRRSPKNNHVTKTIHEKQATKTRSPKNRRPNKKPEVKPTVENLDRELEAYMKRPVSA</sequence>
<organism evidence="2 3">
    <name type="scientific">Panagrellus redivivus</name>
    <name type="common">Microworm</name>
    <dbReference type="NCBI Taxonomy" id="6233"/>
    <lineage>
        <taxon>Eukaryota</taxon>
        <taxon>Metazoa</taxon>
        <taxon>Ecdysozoa</taxon>
        <taxon>Nematoda</taxon>
        <taxon>Chromadorea</taxon>
        <taxon>Rhabditida</taxon>
        <taxon>Tylenchina</taxon>
        <taxon>Panagrolaimomorpha</taxon>
        <taxon>Panagrolaimoidea</taxon>
        <taxon>Panagrolaimidae</taxon>
        <taxon>Panagrellus</taxon>
    </lineage>
</organism>
<feature type="compositionally biased region" description="Basic and acidic residues" evidence="1">
    <location>
        <begin position="133"/>
        <end position="152"/>
    </location>
</feature>
<dbReference type="AlphaFoldDB" id="A0A7E4V2W4"/>
<evidence type="ECO:0000313" key="3">
    <source>
        <dbReference type="WBParaSite" id="Pan_g15888.t1"/>
    </source>
</evidence>
<feature type="compositionally biased region" description="Polar residues" evidence="1">
    <location>
        <begin position="25"/>
        <end position="43"/>
    </location>
</feature>
<feature type="compositionally biased region" description="Polar residues" evidence="1">
    <location>
        <begin position="59"/>
        <end position="74"/>
    </location>
</feature>
<reference evidence="3" key="2">
    <citation type="submission" date="2020-10" db="UniProtKB">
        <authorList>
            <consortium name="WormBaseParasite"/>
        </authorList>
    </citation>
    <scope>IDENTIFICATION</scope>
</reference>
<reference evidence="2" key="1">
    <citation type="journal article" date="2013" name="Genetics">
        <title>The draft genome and transcriptome of Panagrellus redivivus are shaped by the harsh demands of a free-living lifestyle.</title>
        <authorList>
            <person name="Srinivasan J."/>
            <person name="Dillman A.R."/>
            <person name="Macchietto M.G."/>
            <person name="Heikkinen L."/>
            <person name="Lakso M."/>
            <person name="Fracchia K.M."/>
            <person name="Antoshechkin I."/>
            <person name="Mortazavi A."/>
            <person name="Wong G."/>
            <person name="Sternberg P.W."/>
        </authorList>
    </citation>
    <scope>NUCLEOTIDE SEQUENCE [LARGE SCALE GENOMIC DNA]</scope>
    <source>
        <strain evidence="2">MT8872</strain>
    </source>
</reference>
<feature type="compositionally biased region" description="Basic and acidic residues" evidence="1">
    <location>
        <begin position="46"/>
        <end position="58"/>
    </location>
</feature>